<evidence type="ECO:0000256" key="3">
    <source>
        <dbReference type="ARBA" id="ARBA00022857"/>
    </source>
</evidence>
<comment type="function">
    <text evidence="6">Specifically catalyzes the NAD or NADP-dependent dehydrogenation of L-aspartate to iminoaspartate.</text>
</comment>
<dbReference type="NCBIfam" id="NF009829">
    <property type="entry name" value="PRK13303.1-4"/>
    <property type="match status" value="1"/>
</dbReference>
<keyword evidence="3 6" id="KW-0521">NADP</keyword>
<dbReference type="Proteomes" id="UP001559025">
    <property type="component" value="Unassembled WGS sequence"/>
</dbReference>
<dbReference type="EMBL" id="JAZHFV010000002">
    <property type="protein sequence ID" value="MEX4007260.1"/>
    <property type="molecule type" value="Genomic_DNA"/>
</dbReference>
<sequence>MGEPMRLGLIGFGNIAVTLLGQLAGMHDAPLERLTVLCLPDSADEASARLAAEFAGASRETAVVTDVQALLADRPDMVVECAGHAAVVAHVPPVLRAGTDVVIVSIGALADAPLEQELRNAAAEGKARLILPAGAVGGIDLLAAIGQAGGLEVRYRGLKPPLAWSGTPAEALINLGALREPKTFFTGTAREAAQAYPKNANVAATLALAGAGFEATHVELIADPAAPGNVHEYSVVSPLAKYTMRIENLPSAANAKTSVSTVYSVLREIRNRIGPVSI</sequence>
<dbReference type="Pfam" id="PF01958">
    <property type="entry name" value="Asp_DH_C"/>
    <property type="match status" value="1"/>
</dbReference>
<dbReference type="NCBIfam" id="NF009828">
    <property type="entry name" value="PRK13303.1-3"/>
    <property type="match status" value="1"/>
</dbReference>
<evidence type="ECO:0000256" key="2">
    <source>
        <dbReference type="ARBA" id="ARBA00022642"/>
    </source>
</evidence>
<evidence type="ECO:0000256" key="6">
    <source>
        <dbReference type="HAMAP-Rule" id="MF_01265"/>
    </source>
</evidence>
<evidence type="ECO:0000259" key="8">
    <source>
        <dbReference type="Pfam" id="PF03447"/>
    </source>
</evidence>
<keyword evidence="4 6" id="KW-0560">Oxidoreductase</keyword>
<dbReference type="PANTHER" id="PTHR31873:SF6">
    <property type="entry name" value="ASPARTATE DEHYDROGENASE DOMAIN-CONTAINING PROTEIN"/>
    <property type="match status" value="1"/>
</dbReference>
<dbReference type="PANTHER" id="PTHR31873">
    <property type="entry name" value="L-ASPARTATE DEHYDROGENASE-RELATED"/>
    <property type="match status" value="1"/>
</dbReference>
<evidence type="ECO:0000256" key="5">
    <source>
        <dbReference type="ARBA" id="ARBA00023027"/>
    </source>
</evidence>
<comment type="catalytic activity">
    <reaction evidence="6">
        <text>L-aspartate + NADP(+) + H2O = oxaloacetate + NH4(+) + NADPH + H(+)</text>
        <dbReference type="Rhea" id="RHEA:11784"/>
        <dbReference type="ChEBI" id="CHEBI:15377"/>
        <dbReference type="ChEBI" id="CHEBI:15378"/>
        <dbReference type="ChEBI" id="CHEBI:16452"/>
        <dbReference type="ChEBI" id="CHEBI:28938"/>
        <dbReference type="ChEBI" id="CHEBI:29991"/>
        <dbReference type="ChEBI" id="CHEBI:57783"/>
        <dbReference type="ChEBI" id="CHEBI:58349"/>
        <dbReference type="EC" id="1.4.1.21"/>
    </reaction>
</comment>
<dbReference type="GO" id="GO:0033735">
    <property type="term" value="F:aspartate dehydrogenase [NAD(P)+] activity"/>
    <property type="evidence" value="ECO:0007669"/>
    <property type="project" value="UniProtKB-EC"/>
</dbReference>
<gene>
    <name evidence="6" type="primary">nadX</name>
    <name evidence="9" type="ORF">V1479_08085</name>
</gene>
<reference evidence="9 10" key="1">
    <citation type="submission" date="2024-01" db="EMBL/GenBank/DDBJ databases">
        <title>New evidence supports the origin of RcGTA from prophage.</title>
        <authorList>
            <person name="Xu Y."/>
            <person name="Liu B."/>
            <person name="Chen F."/>
        </authorList>
    </citation>
    <scope>NUCLEOTIDE SEQUENCE [LARGE SCALE GENOMIC DNA]</scope>
    <source>
        <strain evidence="9 10">CBW1107-2</strain>
    </source>
</reference>
<feature type="binding site" evidence="6">
    <location>
        <position position="201"/>
    </location>
    <ligand>
        <name>NAD(+)</name>
        <dbReference type="ChEBI" id="CHEBI:57540"/>
    </ligand>
</feature>
<dbReference type="SUPFAM" id="SSF55347">
    <property type="entry name" value="Glyceraldehyde-3-phosphate dehydrogenase-like, C-terminal domain"/>
    <property type="match status" value="1"/>
</dbReference>
<dbReference type="InterPro" id="IPR020626">
    <property type="entry name" value="Asp_DH_prok"/>
</dbReference>
<accession>A0ABV3WRI6</accession>
<keyword evidence="5 6" id="KW-0520">NAD</keyword>
<feature type="domain" description="Aspartate dehydrogenase" evidence="7">
    <location>
        <begin position="179"/>
        <end position="266"/>
    </location>
</feature>
<protein>
    <recommendedName>
        <fullName evidence="6">L-aspartate dehydrogenase</fullName>
        <ecNumber evidence="6">1.4.1.21</ecNumber>
    </recommendedName>
</protein>
<evidence type="ECO:0000313" key="9">
    <source>
        <dbReference type="EMBL" id="MEX4007260.1"/>
    </source>
</evidence>
<dbReference type="NCBIfam" id="NF009827">
    <property type="entry name" value="PRK13303.1-2"/>
    <property type="match status" value="1"/>
</dbReference>
<comment type="caution">
    <text evidence="9">The sequence shown here is derived from an EMBL/GenBank/DDBJ whole genome shotgun (WGS) entry which is preliminary data.</text>
</comment>
<feature type="binding site" evidence="6">
    <location>
        <position position="135"/>
    </location>
    <ligand>
        <name>NAD(+)</name>
        <dbReference type="ChEBI" id="CHEBI:57540"/>
    </ligand>
</feature>
<dbReference type="InterPro" id="IPR002811">
    <property type="entry name" value="Asp_DH"/>
</dbReference>
<evidence type="ECO:0000313" key="10">
    <source>
        <dbReference type="Proteomes" id="UP001559025"/>
    </source>
</evidence>
<dbReference type="InterPro" id="IPR011182">
    <property type="entry name" value="L-Asp_DH"/>
</dbReference>
<comment type="similarity">
    <text evidence="1 6">Belongs to the L-aspartate dehydrogenase family.</text>
</comment>
<proteinExistence type="inferred from homology"/>
<comment type="pathway">
    <text evidence="6">Cofactor biosynthesis; NAD(+) biosynthesis; iminoaspartate from L-aspartate (dehydrogenase route): step 1/1.</text>
</comment>
<evidence type="ECO:0000259" key="7">
    <source>
        <dbReference type="Pfam" id="PF01958"/>
    </source>
</evidence>
<name>A0ABV3WRI6_9HYPH</name>
<comment type="catalytic activity">
    <reaction evidence="6">
        <text>L-aspartate + NAD(+) + H2O = oxaloacetate + NH4(+) + NADH + H(+)</text>
        <dbReference type="Rhea" id="RHEA:11788"/>
        <dbReference type="ChEBI" id="CHEBI:15377"/>
        <dbReference type="ChEBI" id="CHEBI:15378"/>
        <dbReference type="ChEBI" id="CHEBI:16452"/>
        <dbReference type="ChEBI" id="CHEBI:28938"/>
        <dbReference type="ChEBI" id="CHEBI:29991"/>
        <dbReference type="ChEBI" id="CHEBI:57540"/>
        <dbReference type="ChEBI" id="CHEBI:57945"/>
        <dbReference type="EC" id="1.4.1.21"/>
    </reaction>
</comment>
<dbReference type="Gene3D" id="3.40.50.720">
    <property type="entry name" value="NAD(P)-binding Rossmann-like Domain"/>
    <property type="match status" value="1"/>
</dbReference>
<dbReference type="InterPro" id="IPR036291">
    <property type="entry name" value="NAD(P)-bd_dom_sf"/>
</dbReference>
<evidence type="ECO:0000256" key="4">
    <source>
        <dbReference type="ARBA" id="ARBA00023002"/>
    </source>
</evidence>
<feature type="active site" evidence="6">
    <location>
        <position position="231"/>
    </location>
</feature>
<keyword evidence="10" id="KW-1185">Reference proteome</keyword>
<feature type="domain" description="Aspartate/homoserine dehydrogenase NAD-binding" evidence="8">
    <location>
        <begin position="11"/>
        <end position="132"/>
    </location>
</feature>
<dbReference type="SUPFAM" id="SSF51735">
    <property type="entry name" value="NAD(P)-binding Rossmann-fold domains"/>
    <property type="match status" value="1"/>
</dbReference>
<dbReference type="Gene3D" id="3.30.360.10">
    <property type="entry name" value="Dihydrodipicolinate Reductase, domain 2"/>
    <property type="match status" value="1"/>
</dbReference>
<dbReference type="InterPro" id="IPR005106">
    <property type="entry name" value="Asp/hSer_DH_NAD-bd"/>
</dbReference>
<evidence type="ECO:0000256" key="1">
    <source>
        <dbReference type="ARBA" id="ARBA00008331"/>
    </source>
</evidence>
<dbReference type="PIRSF" id="PIRSF005227">
    <property type="entry name" value="Asp_dh_NAD_syn"/>
    <property type="match status" value="1"/>
</dbReference>
<dbReference type="HAMAP" id="MF_01265">
    <property type="entry name" value="NadX"/>
    <property type="match status" value="1"/>
</dbReference>
<comment type="miscellaneous">
    <text evidence="6">The iminoaspartate product is unstable in aqueous solution and can decompose to oxaloacetate and ammonia.</text>
</comment>
<keyword evidence="2 6" id="KW-0662">Pyridine nucleotide biosynthesis</keyword>
<dbReference type="EC" id="1.4.1.21" evidence="6"/>
<dbReference type="Pfam" id="PF03447">
    <property type="entry name" value="NAD_binding_3"/>
    <property type="match status" value="1"/>
</dbReference>
<organism evidence="9 10">
    <name type="scientific">Neoaquamicrobium sediminum</name>
    <dbReference type="NCBI Taxonomy" id="1849104"/>
    <lineage>
        <taxon>Bacteria</taxon>
        <taxon>Pseudomonadati</taxon>
        <taxon>Pseudomonadota</taxon>
        <taxon>Alphaproteobacteria</taxon>
        <taxon>Hyphomicrobiales</taxon>
        <taxon>Phyllobacteriaceae</taxon>
        <taxon>Neoaquamicrobium</taxon>
    </lineage>
</organism>